<sequence>MEDEKFVQLASVLGQSMRDRITYRRRLRAAGVEDPRGKDLPQPVVKAQRVVLQATQRLERAQQAALEAAEELEAAEAQLVAARADLEHAKQDAAADTAGGDQGGPPVSASTWDYLGKLAGLVNQLAATYEDQLAQVAAGNKPPDTGLAVALQTKEALERFTAALPAAPPARSAAAAPGTPPAVPPGGQPPQPPMEDCLVACQLTPRWELNLPEDAMTPRSGFGTKQRLQNDYGETSGTGPARTKTRMFFGNITRHGPTARRFLEGHGAGFDVVGFCETHSSPAAAEQQQIDLQEGNWKVAVTPGIPSGRSHDGVTGGEMIAIKKTRLLQGNVLVMVAYLVPGLRFRGANQHRLASLAAILSLMTDPFGIVGDWNVEPTDWGETEWLQRLGATVAAPANVRTTCDKGKGKLHDYVLASSGDAEHVKVVAEPPVPRRTHCGLVIELTSSNRRWYHQALVLPSALPLRRPPKVAADPSSRRQRRLAAQASKRRGALPEELRQSHDALLSEATGLAGQLSQATSGTAAQCCGVAPSAANAPAAARRASMDGDVDPMDVLPDEYDGGFVEPPGHDPAPRSPVADAKSAMSPDTEPLGRDGDAPVDIEYLVSSETWPRCAAAVQAQKPSSQRPADQDHFLFARAPLSTDRAPQVYAHRVGALEEAPIQTEQVAGRSADTMRGRGQGYRIEERRMKSTPGRAHLLDPVLEGWQTLCTLLVRLAALLTNGLHRARIGYVRWANEARQRRPGIAHRHVKEPAAEQLEIHSLVRDADGDVAARSIAQPDTILEQKTLFWQRVWKNPTHDEAGLVEALNDTLRRAADERLEPITPDQMRAALRRMSSGRARGVDNVSPADLQRMPEDGFDGLAPPPNECEAAGAWPRQLSAVIGAAIPKRDGGGRIIGMLPTTCKAWAKVRAASSDEWSDAQARWRDTAARGSSALRAAARRACMDECDVENGWFTATLLLKIKNLCDSVSFVRLLAAATQQGFPAIAAAMEVQLYAGPRHLRQRAWLGRRLQPERSVVAGSAHGGKLAKVMLGPVIARAHRACERAQLWAFIDDTATRSVGTRKTVKADMYKAAVALKQGLDEAGFEVSTKTVLACSHPPMGKRAQRRFQAARRRLGRVPRMRKEVRMAEITKMLWTRRGLNLRQVVSQWLELWRTRPGVHGRVRRAWPRLLMALSQAGPHRWRRVRGPAAAVIAVLLDTEWRPESPQRWVRPTGPNTVDEWVIPGPDTECYTVADAPELLDNLMEDFARRMWQRAALHPAGDSLGNGADTTRAQRELRRSTVAGALDLWAQTVVIASGGQWTRERQQQAGYDSEVTCQRCGTEKETLFHRIWSCPCNTGHADFDASECLVVRARAGREQDPVCPSDLTTPIFDECQAGWVEHQGEPFDSCRVEGEEVLDVFGDGSGGPHTDDPRRRSIGAAAVALRLDGRVA</sequence>
<keyword evidence="1" id="KW-0175">Coiled coil</keyword>
<feature type="compositionally biased region" description="Low complexity" evidence="2">
    <location>
        <begin position="168"/>
        <end position="177"/>
    </location>
</feature>
<dbReference type="SUPFAM" id="SSF56219">
    <property type="entry name" value="DNase I-like"/>
    <property type="match status" value="1"/>
</dbReference>
<gene>
    <name evidence="3" type="ORF">PCOR1329_LOCUS3670</name>
</gene>
<accession>A0ABN9PK12</accession>
<feature type="region of interest" description="Disordered" evidence="2">
    <location>
        <begin position="168"/>
        <end position="191"/>
    </location>
</feature>
<feature type="compositionally biased region" description="Pro residues" evidence="2">
    <location>
        <begin position="178"/>
        <end position="191"/>
    </location>
</feature>
<dbReference type="Proteomes" id="UP001189429">
    <property type="component" value="Unassembled WGS sequence"/>
</dbReference>
<name>A0ABN9PK12_9DINO</name>
<feature type="compositionally biased region" description="Polar residues" evidence="2">
    <location>
        <begin position="226"/>
        <end position="238"/>
    </location>
</feature>
<evidence type="ECO:0000313" key="4">
    <source>
        <dbReference type="Proteomes" id="UP001189429"/>
    </source>
</evidence>
<evidence type="ECO:0000256" key="2">
    <source>
        <dbReference type="SAM" id="MobiDB-lite"/>
    </source>
</evidence>
<comment type="caution">
    <text evidence="3">The sequence shown here is derived from an EMBL/GenBank/DDBJ whole genome shotgun (WGS) entry which is preliminary data.</text>
</comment>
<feature type="region of interest" description="Disordered" evidence="2">
    <location>
        <begin position="562"/>
        <end position="598"/>
    </location>
</feature>
<feature type="region of interest" description="Disordered" evidence="2">
    <location>
        <begin position="213"/>
        <end position="244"/>
    </location>
</feature>
<organism evidence="3 4">
    <name type="scientific">Prorocentrum cordatum</name>
    <dbReference type="NCBI Taxonomy" id="2364126"/>
    <lineage>
        <taxon>Eukaryota</taxon>
        <taxon>Sar</taxon>
        <taxon>Alveolata</taxon>
        <taxon>Dinophyceae</taxon>
        <taxon>Prorocentrales</taxon>
        <taxon>Prorocentraceae</taxon>
        <taxon>Prorocentrum</taxon>
    </lineage>
</organism>
<keyword evidence="4" id="KW-1185">Reference proteome</keyword>
<protein>
    <submittedName>
        <fullName evidence="3">Uncharacterized protein</fullName>
    </submittedName>
</protein>
<feature type="coiled-coil region" evidence="1">
    <location>
        <begin position="44"/>
        <end position="92"/>
    </location>
</feature>
<dbReference type="InterPro" id="IPR036691">
    <property type="entry name" value="Endo/exonu/phosph_ase_sf"/>
</dbReference>
<proteinExistence type="predicted"/>
<evidence type="ECO:0000313" key="3">
    <source>
        <dbReference type="EMBL" id="CAK0793340.1"/>
    </source>
</evidence>
<evidence type="ECO:0000256" key="1">
    <source>
        <dbReference type="SAM" id="Coils"/>
    </source>
</evidence>
<dbReference type="Gene3D" id="3.60.10.10">
    <property type="entry name" value="Endonuclease/exonuclease/phosphatase"/>
    <property type="match status" value="1"/>
</dbReference>
<feature type="region of interest" description="Disordered" evidence="2">
    <location>
        <begin position="465"/>
        <end position="495"/>
    </location>
</feature>
<reference evidence="3" key="1">
    <citation type="submission" date="2023-10" db="EMBL/GenBank/DDBJ databases">
        <authorList>
            <person name="Chen Y."/>
            <person name="Shah S."/>
            <person name="Dougan E. K."/>
            <person name="Thang M."/>
            <person name="Chan C."/>
        </authorList>
    </citation>
    <scope>NUCLEOTIDE SEQUENCE [LARGE SCALE GENOMIC DNA]</scope>
</reference>
<feature type="non-terminal residue" evidence="3">
    <location>
        <position position="1433"/>
    </location>
</feature>
<feature type="compositionally biased region" description="Basic residues" evidence="2">
    <location>
        <begin position="477"/>
        <end position="491"/>
    </location>
</feature>
<dbReference type="EMBL" id="CAUYUJ010000945">
    <property type="protein sequence ID" value="CAK0793340.1"/>
    <property type="molecule type" value="Genomic_DNA"/>
</dbReference>